<dbReference type="GO" id="GO:0005886">
    <property type="term" value="C:plasma membrane"/>
    <property type="evidence" value="ECO:0007669"/>
    <property type="project" value="UniProtKB-SubCell"/>
</dbReference>
<dbReference type="Pfam" id="PF01311">
    <property type="entry name" value="Bac_export_1"/>
    <property type="match status" value="1"/>
</dbReference>
<dbReference type="PANTHER" id="PTHR30065:SF1">
    <property type="entry name" value="SURFACE PRESENTATION OF ANTIGENS PROTEIN SPAR"/>
    <property type="match status" value="1"/>
</dbReference>
<dbReference type="InterPro" id="IPR006304">
    <property type="entry name" value="T3SS_SpaR/YscT"/>
</dbReference>
<proteinExistence type="inferred from homology"/>
<evidence type="ECO:0000256" key="4">
    <source>
        <dbReference type="ARBA" id="ARBA00022692"/>
    </source>
</evidence>
<feature type="transmembrane region" description="Helical" evidence="7">
    <location>
        <begin position="73"/>
        <end position="99"/>
    </location>
</feature>
<organism evidence="8 9">
    <name type="scientific">Pandoraea commovens</name>
    <dbReference type="NCBI Taxonomy" id="2508289"/>
    <lineage>
        <taxon>Bacteria</taxon>
        <taxon>Pseudomonadati</taxon>
        <taxon>Pseudomonadota</taxon>
        <taxon>Betaproteobacteria</taxon>
        <taxon>Burkholderiales</taxon>
        <taxon>Burkholderiaceae</taxon>
        <taxon>Pandoraea</taxon>
    </lineage>
</organism>
<feature type="transmembrane region" description="Helical" evidence="7">
    <location>
        <begin position="42"/>
        <end position="61"/>
    </location>
</feature>
<reference evidence="8 9" key="1">
    <citation type="submission" date="2019-08" db="EMBL/GenBank/DDBJ databases">
        <authorList>
            <person name="Peeters C."/>
        </authorList>
    </citation>
    <scope>NUCLEOTIDE SEQUENCE [LARGE SCALE GENOMIC DNA]</scope>
    <source>
        <strain evidence="8 9">LMG 31010</strain>
    </source>
</reference>
<evidence type="ECO:0000256" key="7">
    <source>
        <dbReference type="RuleBase" id="RU362072"/>
    </source>
</evidence>
<feature type="transmembrane region" description="Helical" evidence="7">
    <location>
        <begin position="186"/>
        <end position="207"/>
    </location>
</feature>
<feature type="transmembrane region" description="Helical" evidence="7">
    <location>
        <begin position="219"/>
        <end position="239"/>
    </location>
</feature>
<dbReference type="GO" id="GO:0006605">
    <property type="term" value="P:protein targeting"/>
    <property type="evidence" value="ECO:0007669"/>
    <property type="project" value="UniProtKB-UniRule"/>
</dbReference>
<dbReference type="RefSeq" id="WP_150665036.1">
    <property type="nucleotide sequence ID" value="NZ_CABPSA010000005.1"/>
</dbReference>
<evidence type="ECO:0000256" key="1">
    <source>
        <dbReference type="ARBA" id="ARBA00004651"/>
    </source>
</evidence>
<accession>A0A5E4W8H4</accession>
<evidence type="ECO:0000256" key="6">
    <source>
        <dbReference type="ARBA" id="ARBA00023136"/>
    </source>
</evidence>
<dbReference type="PRINTS" id="PR00953">
    <property type="entry name" value="TYPE3IMRPROT"/>
</dbReference>
<keyword evidence="3 7" id="KW-1003">Cell membrane</keyword>
<name>A0A5E4W8H4_9BURK</name>
<keyword evidence="4 7" id="KW-0812">Transmembrane</keyword>
<evidence type="ECO:0000256" key="3">
    <source>
        <dbReference type="ARBA" id="ARBA00022475"/>
    </source>
</evidence>
<gene>
    <name evidence="8" type="ORF">PCO31010_03129</name>
</gene>
<dbReference type="OrthoDB" id="9153610at2"/>
<evidence type="ECO:0000313" key="9">
    <source>
        <dbReference type="Proteomes" id="UP000343335"/>
    </source>
</evidence>
<feature type="transmembrane region" description="Helical" evidence="7">
    <location>
        <begin position="15"/>
        <end position="35"/>
    </location>
</feature>
<dbReference type="AlphaFoldDB" id="A0A5E4W8H4"/>
<dbReference type="NCBIfam" id="TIGR01401">
    <property type="entry name" value="fliR_like_III"/>
    <property type="match status" value="1"/>
</dbReference>
<keyword evidence="5 7" id="KW-1133">Transmembrane helix</keyword>
<dbReference type="PANTHER" id="PTHR30065">
    <property type="entry name" value="FLAGELLAR BIOSYNTHETIC PROTEIN FLIR"/>
    <property type="match status" value="1"/>
</dbReference>
<dbReference type="Proteomes" id="UP000343335">
    <property type="component" value="Unassembled WGS sequence"/>
</dbReference>
<dbReference type="InterPro" id="IPR002010">
    <property type="entry name" value="T3SS_IM_R"/>
</dbReference>
<evidence type="ECO:0000313" key="8">
    <source>
        <dbReference type="EMBL" id="VVE20393.1"/>
    </source>
</evidence>
<evidence type="ECO:0000256" key="2">
    <source>
        <dbReference type="ARBA" id="ARBA00009772"/>
    </source>
</evidence>
<protein>
    <submittedName>
        <fullName evidence="8">EscT/YscT/HrcT family type III secretion system export apparatus protein</fullName>
    </submittedName>
</protein>
<feature type="transmembrane region" description="Helical" evidence="7">
    <location>
        <begin position="126"/>
        <end position="151"/>
    </location>
</feature>
<evidence type="ECO:0000256" key="5">
    <source>
        <dbReference type="ARBA" id="ARBA00022989"/>
    </source>
</evidence>
<comment type="similarity">
    <text evidence="2 7">Belongs to the FliR/MopE/SpaR family.</text>
</comment>
<dbReference type="EMBL" id="CABPSA010000005">
    <property type="protein sequence ID" value="VVE20393.1"/>
    <property type="molecule type" value="Genomic_DNA"/>
</dbReference>
<comment type="subcellular location">
    <subcellularLocation>
        <location evidence="1 7">Cell membrane</location>
        <topology evidence="1 7">Multi-pass membrane protein</topology>
    </subcellularLocation>
</comment>
<sequence length="265" mass="28904">MHELAQTVHLTKDFALAWIMAWPRAIALFTMLPFFRNDTMPGLLRFCMVGALCLPLAPVLLPQLTASELSGPAFFLLLAKEALIGFVMGLPIALLFWAAESMGAMIDNQSGASVASVLNPASGNDVATLAALLNQIFMVSFLLLGGMSWLIDTLYQSYLSWPPTLWWPSFNATGMDWWLGRLDHSLRTAVVLAGPIALGLFIVELGFGLIGRFAPRMQVFVLAMPIKNVLSVLLLGAYLGTLLPHFGDLAQTLKEVVRSALEVTR</sequence>
<keyword evidence="6 7" id="KW-0472">Membrane</keyword>